<comment type="caution">
    <text evidence="1">The sequence shown here is derived from an EMBL/GenBank/DDBJ whole genome shotgun (WGS) entry which is preliminary data.</text>
</comment>
<gene>
    <name evidence="1" type="ORF">ENS64_16850</name>
</gene>
<evidence type="ECO:0000313" key="1">
    <source>
        <dbReference type="EMBL" id="HGT40915.1"/>
    </source>
</evidence>
<evidence type="ECO:0008006" key="2">
    <source>
        <dbReference type="Google" id="ProtNLM"/>
    </source>
</evidence>
<name>A0A7C4LN66_9PLAN</name>
<reference evidence="1" key="1">
    <citation type="journal article" date="2020" name="mSystems">
        <title>Genome- and Community-Level Interaction Insights into Carbon Utilization and Element Cycling Functions of Hydrothermarchaeota in Hydrothermal Sediment.</title>
        <authorList>
            <person name="Zhou Z."/>
            <person name="Liu Y."/>
            <person name="Xu W."/>
            <person name="Pan J."/>
            <person name="Luo Z.H."/>
            <person name="Li M."/>
        </authorList>
    </citation>
    <scope>NUCLEOTIDE SEQUENCE [LARGE SCALE GENOMIC DNA]</scope>
    <source>
        <strain evidence="1">SpSt-508</strain>
    </source>
</reference>
<sequence>MAAADPIKFQAGGDRVVIQPPGKSSRVIVTGFIDDFTGRGLILQTRRGTGAVRYSREEILEVSTTQVEQHALGRKLFGEGRIIEAERAFKDALEEEDRPWVRRDILASLVKCGLWQGDYRTAAQHFLSIVESDPETLYFGLIPLAWQDAPPTGQAAIDARRWLNSESPTARLIGASWLWDGDREPSATRALHELAAGAHPLLQRLAQTQLWRARLRSGEVTALECQRWRQFVDDLPAEIRAGPLFLIGCAAAQLHNDLNAAAAWLWLPFEYPHDRHLAAAAQARAAEVLLRAGNIPAARQQAQETLLRWADTPAVSQAKAVLDNIAADDS</sequence>
<dbReference type="InterPro" id="IPR011990">
    <property type="entry name" value="TPR-like_helical_dom_sf"/>
</dbReference>
<organism evidence="1">
    <name type="scientific">Schlesneria paludicola</name>
    <dbReference type="NCBI Taxonomy" id="360056"/>
    <lineage>
        <taxon>Bacteria</taxon>
        <taxon>Pseudomonadati</taxon>
        <taxon>Planctomycetota</taxon>
        <taxon>Planctomycetia</taxon>
        <taxon>Planctomycetales</taxon>
        <taxon>Planctomycetaceae</taxon>
        <taxon>Schlesneria</taxon>
    </lineage>
</organism>
<dbReference type="AlphaFoldDB" id="A0A7C4LN66"/>
<accession>A0A7C4LN66</accession>
<dbReference type="Gene3D" id="1.25.40.10">
    <property type="entry name" value="Tetratricopeptide repeat domain"/>
    <property type="match status" value="1"/>
</dbReference>
<protein>
    <recommendedName>
        <fullName evidence="2">Tetratricopeptide repeat protein</fullName>
    </recommendedName>
</protein>
<dbReference type="EMBL" id="DSVQ01000019">
    <property type="protein sequence ID" value="HGT40915.1"/>
    <property type="molecule type" value="Genomic_DNA"/>
</dbReference>
<proteinExistence type="predicted"/>